<accession>A0ABN9YCL6</accession>
<protein>
    <submittedName>
        <fullName evidence="1">Uncharacterized protein</fullName>
    </submittedName>
</protein>
<dbReference type="Proteomes" id="UP001189429">
    <property type="component" value="Unassembled WGS sequence"/>
</dbReference>
<proteinExistence type="predicted"/>
<dbReference type="EMBL" id="CAUYUJ010022015">
    <property type="protein sequence ID" value="CAK0908435.1"/>
    <property type="molecule type" value="Genomic_DNA"/>
</dbReference>
<name>A0ABN9YCL6_9DINO</name>
<evidence type="ECO:0000313" key="2">
    <source>
        <dbReference type="Proteomes" id="UP001189429"/>
    </source>
</evidence>
<sequence length="168" mass="19030">MESFKPGYVYTRFRFVQGIGGLTSDHVSWDYCVRSCTGKPSSAIGYVNDDMIRVVPGDLIDFTFRHEWGLEKYASPDKTIKKKFPLINWVDIPDFWNEGKLTRFWAQHKIFTLPLACMGYPRHDPHGYGHASEAKKCLRTPVKKACGGNGNIELAHRAINLSHQAALA</sequence>
<organism evidence="1 2">
    <name type="scientific">Prorocentrum cordatum</name>
    <dbReference type="NCBI Taxonomy" id="2364126"/>
    <lineage>
        <taxon>Eukaryota</taxon>
        <taxon>Sar</taxon>
        <taxon>Alveolata</taxon>
        <taxon>Dinophyceae</taxon>
        <taxon>Prorocentrales</taxon>
        <taxon>Prorocentraceae</taxon>
        <taxon>Prorocentrum</taxon>
    </lineage>
</organism>
<reference evidence="1" key="1">
    <citation type="submission" date="2023-10" db="EMBL/GenBank/DDBJ databases">
        <authorList>
            <person name="Chen Y."/>
            <person name="Shah S."/>
            <person name="Dougan E. K."/>
            <person name="Thang M."/>
            <person name="Chan C."/>
        </authorList>
    </citation>
    <scope>NUCLEOTIDE SEQUENCE [LARGE SCALE GENOMIC DNA]</scope>
</reference>
<evidence type="ECO:0000313" key="1">
    <source>
        <dbReference type="EMBL" id="CAK0908435.1"/>
    </source>
</evidence>
<comment type="caution">
    <text evidence="1">The sequence shown here is derived from an EMBL/GenBank/DDBJ whole genome shotgun (WGS) entry which is preliminary data.</text>
</comment>
<keyword evidence="2" id="KW-1185">Reference proteome</keyword>
<gene>
    <name evidence="1" type="ORF">PCOR1329_LOCUS83117</name>
</gene>